<dbReference type="NCBIfam" id="TIGR02059">
    <property type="entry name" value="swm_rep_I"/>
    <property type="match status" value="7"/>
</dbReference>
<proteinExistence type="predicted"/>
<sequence length="1557" mass="161409">MATIKILSAENGEVLQNIDNNIVKLTQNSVIQVNADIDEVVTITRQGNSAVIQLKNGESIIIENYFDYPVDANRIVFENEGKLYWAEFTDQNGEMLDTILYHPLTEDTVESTNMAAGILPWLGGALAIGAIAAAAGSGGSSGGDSDSDSGSRDNTPPKLTGIIVNENGQLELSFNENVNGSNPRPEDFTVIVDGEEIPVTNIIVEGDKITLVTEPAIQDGQEVTVDYQDSTPNNNQGIKDSEGNVLDGLDSDAVGGVKNPDITAPTLLSAEVNKNGNIELSFNEALNADNLPPTDSLVVTVGTAPNQTAINVIDIIADGNILTLITDPVISTGQSVNVVYTDLSAGNDLDAIQDTAGNDAAGFSTADLPNGVVNNSDQPTPDTVGPTLLAAEVNKNGNIELSFNEALDADNLPPAASLVVTVGTAPDQTTFNVIDVIVDGNILTLITDPVISAGQSVNVVYTDPSAGNDLDAIQDIAGNDAAGFNTTDLPNGVVNNSDQQDPDVDAPVLIDAEVNENGNIELSFNEDVSTSNPLNDDFTVTVDGTAVPVIDLLINGSIITLITDPEITQDQVVEVSYSDSTPGNTQGIQDSDGNVLEGFDAADVGGVENNSEQQTPDVDAPVLIDAEVNENGNIELSFNEDVSSSNPLNDDFTVTVDGTAVPVIDLLINGSIITLITDPEITQDQVVEVSYSDSTPGNTQGIQDSDGNVLEGFDAADVGGVENNSEQQTPDVDAPVLIDAEVNENGNIELSFNEDVSSSNPLNDDFTVTVDGTAVPVIDLLINGSIITLITDPEITQGQVVEVSYSDSTPGNAQGIQDSDGNVLEGFDAADVGGVENNSEQQTPDVDAPVLIDAEVNENGNIELSFNETLNADNLPPAASLVVTVGTAPDQTVVNVTGISADGNTLTLITDPLISAGQSVNVVYTDPSAGNDLDAIQDTAGNDAAGFNTADLPNGVVNNVELPLSLANDEISALLVNKTINTATPLATIDEQDLISVLPGDSRIAVMNFTIDSGTEDVVIAVQQDNLVDLAGAFTFVVRNAATGEEFQVAAADTSQGGLVAGALGLELLGGVADAQGLRLDISDLPAGNYEVSIYGDSSQLADILATVDLASLGDNTVNNLVSDTVLGLLETALTGPDADPRGLLEQLTLSQLLEVTTDIPALGTLTGAVNTILAPLLNNPLLGDLNNTSVGDIIAGNAGGALGFLLTTLGLGTILNSLVNGVLAGVDGAGQALFDNLVEPLVRDILLDTVLEGTGLTTGLNSLLGSVNTLLDPLGLDNVLPTVDGLLDLVAQEILSNPLTLLGGTTAEVYAVGETYRATGNIQETSVDGTQADNWGDGVLTAVKGVPVTFDSTDADGNFTLIQGTYGVLKLYDDGSFIYNSNSLNGQGSSISEVFSYTVTRNAGQANEETASADLTINIDPVNQIINYADDSADNLLQGGAGNDILTGGAGADTAIYYLLNNTDATGGNDTDTWTDFNTAEGDIIDVSALLSDQPVNASNLGSYITLDQRGDDTIVMIDRDGSATDANYTPTELIILQNTDSTSLVLEDLIKYNQI</sequence>
<evidence type="ECO:0000256" key="2">
    <source>
        <dbReference type="SAM" id="MobiDB-lite"/>
    </source>
</evidence>
<dbReference type="InterPro" id="IPR014755">
    <property type="entry name" value="Cu-Rt/internalin_Ig-like"/>
</dbReference>
<dbReference type="Proteomes" id="UP000555322">
    <property type="component" value="Unassembled WGS sequence"/>
</dbReference>
<evidence type="ECO:0000313" key="4">
    <source>
        <dbReference type="EMBL" id="NNH25170.1"/>
    </source>
</evidence>
<dbReference type="Pfam" id="PF13753">
    <property type="entry name" value="SWM_repeat"/>
    <property type="match status" value="7"/>
</dbReference>
<comment type="caution">
    <text evidence="4">The sequence shown here is derived from an EMBL/GenBank/DDBJ whole genome shotgun (WGS) entry which is preliminary data.</text>
</comment>
<gene>
    <name evidence="4" type="ORF">HLH15_01470</name>
</gene>
<organism evidence="4 5">
    <name type="scientific">Acinetobacter terrestris</name>
    <dbReference type="NCBI Taxonomy" id="2529843"/>
    <lineage>
        <taxon>Bacteria</taxon>
        <taxon>Pseudomonadati</taxon>
        <taxon>Pseudomonadota</taxon>
        <taxon>Gammaproteobacteria</taxon>
        <taxon>Moraxellales</taxon>
        <taxon>Moraxellaceae</taxon>
        <taxon>Acinetobacter</taxon>
        <taxon>Acinetobacter Taxon 24</taxon>
    </lineage>
</organism>
<reference evidence="4 5" key="1">
    <citation type="submission" date="2020-04" db="EMBL/GenBank/DDBJ databases">
        <title>Acinetobacter Taxon 24.</title>
        <authorList>
            <person name="Nemec A."/>
            <person name="Radolfova-Krizova L."/>
            <person name="Higgins P.G."/>
            <person name="Spanelova P."/>
        </authorList>
    </citation>
    <scope>NUCLEOTIDE SEQUENCE [LARGE SCALE GENOMIC DNA]</scope>
    <source>
        <strain evidence="4 5">ANC 5084</strain>
    </source>
</reference>
<evidence type="ECO:0000256" key="1">
    <source>
        <dbReference type="ARBA" id="ARBA00022729"/>
    </source>
</evidence>
<dbReference type="RefSeq" id="WP_171535519.1">
    <property type="nucleotide sequence ID" value="NZ_JABERJ010000005.1"/>
</dbReference>
<feature type="region of interest" description="Disordered" evidence="2">
    <location>
        <begin position="137"/>
        <end position="159"/>
    </location>
</feature>
<dbReference type="InterPro" id="IPR011801">
    <property type="entry name" value="Swm_rep_I_cyn"/>
</dbReference>
<dbReference type="InterPro" id="IPR019960">
    <property type="entry name" value="T1SS_VCA0849"/>
</dbReference>
<dbReference type="InterPro" id="IPR048051">
    <property type="entry name" value="BapA-like_prefix-like"/>
</dbReference>
<dbReference type="InterPro" id="IPR028059">
    <property type="entry name" value="SWM_rpt"/>
</dbReference>
<keyword evidence="5" id="KW-1185">Reference proteome</keyword>
<dbReference type="Gene3D" id="2.150.10.10">
    <property type="entry name" value="Serralysin-like metalloprotease, C-terminal"/>
    <property type="match status" value="1"/>
</dbReference>
<dbReference type="NCBIfam" id="NF033677">
    <property type="entry name" value="biofilm_BapA_N"/>
    <property type="match status" value="1"/>
</dbReference>
<protein>
    <submittedName>
        <fullName evidence="4">BapA prefix-like domain-containing protein</fullName>
    </submittedName>
</protein>
<accession>A0ABX1UPL9</accession>
<feature type="domain" description="Biofilm-associated protein BapA-like prefix-like" evidence="3">
    <location>
        <begin position="1"/>
        <end position="105"/>
    </location>
</feature>
<name>A0ABX1UPL9_9GAMM</name>
<dbReference type="Gene3D" id="2.60.40.1220">
    <property type="match status" value="4"/>
</dbReference>
<keyword evidence="1" id="KW-0732">Signal</keyword>
<dbReference type="EMBL" id="JABERJ010000005">
    <property type="protein sequence ID" value="NNH25170.1"/>
    <property type="molecule type" value="Genomic_DNA"/>
</dbReference>
<evidence type="ECO:0000313" key="5">
    <source>
        <dbReference type="Proteomes" id="UP000555322"/>
    </source>
</evidence>
<evidence type="ECO:0000259" key="3">
    <source>
        <dbReference type="Pfam" id="PF22783"/>
    </source>
</evidence>
<dbReference type="InterPro" id="IPR011049">
    <property type="entry name" value="Serralysin-like_metalloprot_C"/>
</dbReference>
<dbReference type="NCBIfam" id="TIGR03661">
    <property type="entry name" value="T1SS_VCA0849"/>
    <property type="match status" value="1"/>
</dbReference>
<dbReference type="Pfam" id="PF22783">
    <property type="entry name" value="BapA_N"/>
    <property type="match status" value="1"/>
</dbReference>